<dbReference type="InterPro" id="IPR018306">
    <property type="entry name" value="Phage_T5_Orf172_DNA-bd"/>
</dbReference>
<reference evidence="2 3" key="1">
    <citation type="submission" date="2020-08" db="EMBL/GenBank/DDBJ databases">
        <title>Genomic Encyclopedia of Type Strains, Phase III (KMG-III): the genomes of soil and plant-associated and newly described type strains.</title>
        <authorList>
            <person name="Whitman W."/>
        </authorList>
    </citation>
    <scope>NUCLEOTIDE SEQUENCE [LARGE SCALE GENOMIC DNA]</scope>
    <source>
        <strain evidence="2 3">CECT 8356</strain>
    </source>
</reference>
<dbReference type="RefSeq" id="WP_183419466.1">
    <property type="nucleotide sequence ID" value="NZ_JACHXY010000002.1"/>
</dbReference>
<accession>A0A7W5CHZ7</accession>
<evidence type="ECO:0000259" key="1">
    <source>
        <dbReference type="SMART" id="SM00974"/>
    </source>
</evidence>
<protein>
    <recommendedName>
        <fullName evidence="1">Bacteriophage T5 Orf172 DNA-binding domain-containing protein</fullName>
    </recommendedName>
</protein>
<gene>
    <name evidence="2" type="ORF">FHS07_001681</name>
</gene>
<proteinExistence type="predicted"/>
<feature type="domain" description="Bacteriophage T5 Orf172 DNA-binding" evidence="1">
    <location>
        <begin position="92"/>
        <end position="160"/>
    </location>
</feature>
<dbReference type="SMART" id="SM00974">
    <property type="entry name" value="T5orf172"/>
    <property type="match status" value="1"/>
</dbReference>
<organism evidence="2 3">
    <name type="scientific">Microbacterium proteolyticum</name>
    <dbReference type="NCBI Taxonomy" id="1572644"/>
    <lineage>
        <taxon>Bacteria</taxon>
        <taxon>Bacillati</taxon>
        <taxon>Actinomycetota</taxon>
        <taxon>Actinomycetes</taxon>
        <taxon>Micrococcales</taxon>
        <taxon>Microbacteriaceae</taxon>
        <taxon>Microbacterium</taxon>
    </lineage>
</organism>
<dbReference type="Pfam" id="PF10544">
    <property type="entry name" value="T5orf172"/>
    <property type="match status" value="1"/>
</dbReference>
<evidence type="ECO:0000313" key="2">
    <source>
        <dbReference type="EMBL" id="MBB3157985.1"/>
    </source>
</evidence>
<comment type="caution">
    <text evidence="2">The sequence shown here is derived from an EMBL/GenBank/DDBJ whole genome shotgun (WGS) entry which is preliminary data.</text>
</comment>
<dbReference type="EMBL" id="JACHXY010000002">
    <property type="protein sequence ID" value="MBB3157985.1"/>
    <property type="molecule type" value="Genomic_DNA"/>
</dbReference>
<dbReference type="AlphaFoldDB" id="A0A7W5CHZ7"/>
<sequence>MSAPVCLVDSCAGAVDPTAPVALCGWHAAVSAEWTTAHDGVTDVLPTPCRLCGSRLGVRWPSGWLCAVCEWRHGDAVDDELPPPRVDVVYYLRFEDRIKIGTTARPRQRLAAIWHDELLAFEPGDRSVERRRHALFADERFGRTEWFRRSTALNAHIDAVAAGVDDPWALYARWVSEGIARRG</sequence>
<dbReference type="Proteomes" id="UP000543579">
    <property type="component" value="Unassembled WGS sequence"/>
</dbReference>
<evidence type="ECO:0000313" key="3">
    <source>
        <dbReference type="Proteomes" id="UP000543579"/>
    </source>
</evidence>
<name>A0A7W5CHZ7_9MICO</name>